<feature type="region of interest" description="Disordered" evidence="1">
    <location>
        <begin position="1"/>
        <end position="24"/>
    </location>
</feature>
<evidence type="ECO:0008006" key="4">
    <source>
        <dbReference type="Google" id="ProtNLM"/>
    </source>
</evidence>
<name>A0A0A0HUE0_9RHOB</name>
<protein>
    <recommendedName>
        <fullName evidence="4">Methyltransferase domain protein</fullName>
    </recommendedName>
</protein>
<reference evidence="2 3" key="1">
    <citation type="submission" date="2013-01" db="EMBL/GenBank/DDBJ databases">
        <authorList>
            <person name="Fiebig A."/>
            <person name="Goeker M."/>
            <person name="Klenk H.-P.P."/>
        </authorList>
    </citation>
    <scope>NUCLEOTIDE SEQUENCE [LARGE SCALE GENOMIC DNA]</scope>
    <source>
        <strain evidence="2 3">DSM 17069</strain>
    </source>
</reference>
<evidence type="ECO:0000313" key="2">
    <source>
        <dbReference type="EMBL" id="KGM89708.1"/>
    </source>
</evidence>
<dbReference type="PATRIC" id="fig|1288298.3.peg.300"/>
<dbReference type="InterPro" id="IPR029063">
    <property type="entry name" value="SAM-dependent_MTases_sf"/>
</dbReference>
<dbReference type="EMBL" id="AONH01000001">
    <property type="protein sequence ID" value="KGM89708.1"/>
    <property type="molecule type" value="Genomic_DNA"/>
</dbReference>
<accession>A0A0A0HUE0</accession>
<gene>
    <name evidence="2" type="ORF">rosmuc_00302</name>
</gene>
<proteinExistence type="predicted"/>
<dbReference type="HOGENOM" id="CLU_986540_0_0_5"/>
<dbReference type="Proteomes" id="UP000030021">
    <property type="component" value="Unassembled WGS sequence"/>
</dbReference>
<sequence length="280" mass="31718">MWKFGKQRSDGAAQAKNDKPLSQSATARMLDQRKNRLLEFVAGCVTSSELGVEIGPFDRPLLTRPDWNVRYADVSSTSELRRLAENSPLRHADRVVEVDYVLKGISLPQAISGAGVRYIFGSHVYEHIADLLGFLRQLAAEMGPGGAIIGAFPDRRYTYDIDRPRTTLGQFIDRDARSITQPDPQTVFDHFYHFRPVKAGQVWQHGVNHGVARQFSLAHARKMMDTARSSYVDVHCNILTDQEFVDLTETFPDLGINLRLQKMVETVRPMNEFHFCLKVV</sequence>
<dbReference type="SUPFAM" id="SSF53335">
    <property type="entry name" value="S-adenosyl-L-methionine-dependent methyltransferases"/>
    <property type="match status" value="1"/>
</dbReference>
<organism evidence="2 3">
    <name type="scientific">Roseovarius mucosus DSM 17069</name>
    <dbReference type="NCBI Taxonomy" id="1288298"/>
    <lineage>
        <taxon>Bacteria</taxon>
        <taxon>Pseudomonadati</taxon>
        <taxon>Pseudomonadota</taxon>
        <taxon>Alphaproteobacteria</taxon>
        <taxon>Rhodobacterales</taxon>
        <taxon>Roseobacteraceae</taxon>
        <taxon>Roseovarius</taxon>
    </lineage>
</organism>
<dbReference type="AlphaFoldDB" id="A0A0A0HUE0"/>
<evidence type="ECO:0000313" key="3">
    <source>
        <dbReference type="Proteomes" id="UP000030021"/>
    </source>
</evidence>
<dbReference type="eggNOG" id="COG0500">
    <property type="taxonomic scope" value="Bacteria"/>
</dbReference>
<comment type="caution">
    <text evidence="2">The sequence shown here is derived from an EMBL/GenBank/DDBJ whole genome shotgun (WGS) entry which is preliminary data.</text>
</comment>
<evidence type="ECO:0000256" key="1">
    <source>
        <dbReference type="SAM" id="MobiDB-lite"/>
    </source>
</evidence>